<dbReference type="EMBL" id="LN890655">
    <property type="protein sequence ID" value="CUS03862.2"/>
    <property type="molecule type" value="Genomic_DNA"/>
</dbReference>
<dbReference type="RefSeq" id="WP_095043293.1">
    <property type="nucleotide sequence ID" value="NZ_LN890655.1"/>
</dbReference>
<dbReference type="PANTHER" id="PTHR43792">
    <property type="entry name" value="GNAT FAMILY, PUTATIVE (AFU_ORTHOLOGUE AFUA_3G00765)-RELATED-RELATED"/>
    <property type="match status" value="1"/>
</dbReference>
<proteinExistence type="predicted"/>
<dbReference type="PANTHER" id="PTHR43792:SF1">
    <property type="entry name" value="N-ACETYLTRANSFERASE DOMAIN-CONTAINING PROTEIN"/>
    <property type="match status" value="1"/>
</dbReference>
<gene>
    <name evidence="2" type="ORF">CFX0092_A1984</name>
</gene>
<evidence type="ECO:0000259" key="1">
    <source>
        <dbReference type="PROSITE" id="PS51186"/>
    </source>
</evidence>
<dbReference type="InterPro" id="IPR016181">
    <property type="entry name" value="Acyl_CoA_acyltransferase"/>
</dbReference>
<evidence type="ECO:0000313" key="3">
    <source>
        <dbReference type="Proteomes" id="UP000215027"/>
    </source>
</evidence>
<reference evidence="2" key="1">
    <citation type="submission" date="2016-01" db="EMBL/GenBank/DDBJ databases">
        <authorList>
            <person name="Mcilroy J.S."/>
            <person name="Karst M S."/>
            <person name="Albertsen M."/>
        </authorList>
    </citation>
    <scope>NUCLEOTIDE SEQUENCE</scope>
    <source>
        <strain evidence="2">Cfx-K</strain>
    </source>
</reference>
<dbReference type="PROSITE" id="PS51186">
    <property type="entry name" value="GNAT"/>
    <property type="match status" value="1"/>
</dbReference>
<dbReference type="InterPro" id="IPR051531">
    <property type="entry name" value="N-acetyltransferase"/>
</dbReference>
<organism evidence="2 3">
    <name type="scientific">Candidatus Promineifilum breve</name>
    <dbReference type="NCBI Taxonomy" id="1806508"/>
    <lineage>
        <taxon>Bacteria</taxon>
        <taxon>Bacillati</taxon>
        <taxon>Chloroflexota</taxon>
        <taxon>Ardenticatenia</taxon>
        <taxon>Candidatus Promineifilales</taxon>
        <taxon>Candidatus Promineifilaceae</taxon>
        <taxon>Candidatus Promineifilum</taxon>
    </lineage>
</organism>
<feature type="domain" description="N-acetyltransferase" evidence="1">
    <location>
        <begin position="20"/>
        <end position="170"/>
    </location>
</feature>
<dbReference type="SUPFAM" id="SSF55729">
    <property type="entry name" value="Acyl-CoA N-acyltransferases (Nat)"/>
    <property type="match status" value="1"/>
</dbReference>
<accession>A0A160T2L4</accession>
<dbReference type="GO" id="GO:0016747">
    <property type="term" value="F:acyltransferase activity, transferring groups other than amino-acyl groups"/>
    <property type="evidence" value="ECO:0007669"/>
    <property type="project" value="InterPro"/>
</dbReference>
<dbReference type="InterPro" id="IPR000182">
    <property type="entry name" value="GNAT_dom"/>
</dbReference>
<dbReference type="Proteomes" id="UP000215027">
    <property type="component" value="Chromosome I"/>
</dbReference>
<protein>
    <submittedName>
        <fullName evidence="2">Acetyltransferase</fullName>
    </submittedName>
</protein>
<dbReference type="Gene3D" id="3.40.630.30">
    <property type="match status" value="1"/>
</dbReference>
<dbReference type="Pfam" id="PF13302">
    <property type="entry name" value="Acetyltransf_3"/>
    <property type="match status" value="1"/>
</dbReference>
<dbReference type="OrthoDB" id="9798081at2"/>
<sequence>MVVTKSKRLFLRFLTYSDQITLTLLFADPDVMRFGDGPRSPEWVQDWLRHTLDSYARRGYGPWAVVEKASGETIGYCGLFHYPDVNGRAEIEIGYRLARACWGQGYATEAVMAARDYAFNALGLTRLIALIDPANVASLRVATKAGLRHEADALLPGYTYPDRVYVIERGQGG</sequence>
<name>A0A160T2L4_9CHLR</name>
<dbReference type="AlphaFoldDB" id="A0A160T2L4"/>
<evidence type="ECO:0000313" key="2">
    <source>
        <dbReference type="EMBL" id="CUS03862.2"/>
    </source>
</evidence>
<keyword evidence="3" id="KW-1185">Reference proteome</keyword>
<dbReference type="KEGG" id="pbf:CFX0092_A1984"/>